<dbReference type="Proteomes" id="UP001168098">
    <property type="component" value="Unassembled WGS sequence"/>
</dbReference>
<keyword evidence="5 6" id="KW-0408">Iron</keyword>
<dbReference type="PROSITE" id="PS51471">
    <property type="entry name" value="FE2OG_OXY"/>
    <property type="match status" value="1"/>
</dbReference>
<organism evidence="8 9">
    <name type="scientific">Vitis rotundifolia</name>
    <name type="common">Muscadine grape</name>
    <dbReference type="NCBI Taxonomy" id="103349"/>
    <lineage>
        <taxon>Eukaryota</taxon>
        <taxon>Viridiplantae</taxon>
        <taxon>Streptophyta</taxon>
        <taxon>Embryophyta</taxon>
        <taxon>Tracheophyta</taxon>
        <taxon>Spermatophyta</taxon>
        <taxon>Magnoliopsida</taxon>
        <taxon>eudicotyledons</taxon>
        <taxon>Gunneridae</taxon>
        <taxon>Pentapetalae</taxon>
        <taxon>rosids</taxon>
        <taxon>Vitales</taxon>
        <taxon>Vitaceae</taxon>
        <taxon>Viteae</taxon>
        <taxon>Vitis</taxon>
    </lineage>
</organism>
<reference evidence="8 9" key="1">
    <citation type="journal article" date="2023" name="BMC Biotechnol.">
        <title>Vitis rotundifolia cv Carlos genome sequencing.</title>
        <authorList>
            <person name="Huff M."/>
            <person name="Hulse-Kemp A."/>
            <person name="Scheffler B."/>
            <person name="Youngblood R."/>
            <person name="Simpson S."/>
            <person name="Babiker E."/>
            <person name="Staton M."/>
        </authorList>
    </citation>
    <scope>NUCLEOTIDE SEQUENCE [LARGE SCALE GENOMIC DNA]</scope>
    <source>
        <tissue evidence="8">Leaf</tissue>
    </source>
</reference>
<keyword evidence="9" id="KW-1185">Reference proteome</keyword>
<evidence type="ECO:0000259" key="7">
    <source>
        <dbReference type="PROSITE" id="PS51471"/>
    </source>
</evidence>
<dbReference type="AlphaFoldDB" id="A0AA39A4B2"/>
<accession>A0AA39A4B2</accession>
<dbReference type="Pfam" id="PF03171">
    <property type="entry name" value="2OG-FeII_Oxy"/>
    <property type="match status" value="1"/>
</dbReference>
<dbReference type="GO" id="GO:0051213">
    <property type="term" value="F:dioxygenase activity"/>
    <property type="evidence" value="ECO:0007669"/>
    <property type="project" value="UniProtKB-ARBA"/>
</dbReference>
<sequence length="368" mass="41469">MNQVEAEIGLRNEWNSEIKAFDDTKLGVKGLVDAGVLKIPRIFIHPQHNPLDKLACEDSQFSIPTIDLQGVNSDVILRAKAIEKIQNACEKWGFFQVVNHGIPKSDLEEMLAGIRRFHEQDAEVKKEFYSRDLKKKVVFLSNFDLFQAPTVNWRDTLGLNMDSIPPEPETLPAACREIAMGYSKQVHRLGITLFELLSVGLGLDANHLKDMECAERLSLLGHYFPPCPEPELTLGIRSHSDSGFMTILLQDQLGGLQVCHENQWVDVPPIPGALIVNVGDFLQLLTNDKLKSVHHRVIAKQAGPRISVACFFRTEFFDTEDNSRCYGPIQELLSEENPPVYQETTAEDYLKHYYSKGSGTASLLHLKF</sequence>
<evidence type="ECO:0000256" key="3">
    <source>
        <dbReference type="ARBA" id="ARBA00022723"/>
    </source>
</evidence>
<dbReference type="Pfam" id="PF14226">
    <property type="entry name" value="DIOX_N"/>
    <property type="match status" value="1"/>
</dbReference>
<comment type="caution">
    <text evidence="8">The sequence shown here is derived from an EMBL/GenBank/DDBJ whole genome shotgun (WGS) entry which is preliminary data.</text>
</comment>
<dbReference type="InterPro" id="IPR044861">
    <property type="entry name" value="IPNS-like_FE2OG_OXY"/>
</dbReference>
<dbReference type="FunFam" id="2.60.120.330:FF:000005">
    <property type="entry name" value="1-aminocyclopropane-1-carboxylate oxidase homolog 1"/>
    <property type="match status" value="1"/>
</dbReference>
<dbReference type="EMBL" id="JARBHA010000005">
    <property type="protein sequence ID" value="KAJ9700637.1"/>
    <property type="molecule type" value="Genomic_DNA"/>
</dbReference>
<comment type="similarity">
    <text evidence="2 6">Belongs to the iron/ascorbate-dependent oxidoreductase family.</text>
</comment>
<comment type="cofactor">
    <cofactor evidence="1">
        <name>Fe cation</name>
        <dbReference type="ChEBI" id="CHEBI:24875"/>
    </cofactor>
</comment>
<dbReference type="GO" id="GO:0046872">
    <property type="term" value="F:metal ion binding"/>
    <property type="evidence" value="ECO:0007669"/>
    <property type="project" value="UniProtKB-KW"/>
</dbReference>
<keyword evidence="3 6" id="KW-0479">Metal-binding</keyword>
<evidence type="ECO:0000256" key="6">
    <source>
        <dbReference type="RuleBase" id="RU003682"/>
    </source>
</evidence>
<dbReference type="InterPro" id="IPR027443">
    <property type="entry name" value="IPNS-like_sf"/>
</dbReference>
<name>A0AA39A4B2_VITRO</name>
<dbReference type="SUPFAM" id="SSF51197">
    <property type="entry name" value="Clavaminate synthase-like"/>
    <property type="match status" value="1"/>
</dbReference>
<evidence type="ECO:0000313" key="8">
    <source>
        <dbReference type="EMBL" id="KAJ9700637.1"/>
    </source>
</evidence>
<dbReference type="PANTHER" id="PTHR10209">
    <property type="entry name" value="OXIDOREDUCTASE, 2OG-FE II OXYGENASE FAMILY PROTEIN"/>
    <property type="match status" value="1"/>
</dbReference>
<dbReference type="Gene3D" id="2.60.120.330">
    <property type="entry name" value="B-lactam Antibiotic, Isopenicillin N Synthase, Chain"/>
    <property type="match status" value="1"/>
</dbReference>
<keyword evidence="4 6" id="KW-0560">Oxidoreductase</keyword>
<protein>
    <recommendedName>
        <fullName evidence="7">Fe2OG dioxygenase domain-containing protein</fullName>
    </recommendedName>
</protein>
<evidence type="ECO:0000313" key="9">
    <source>
        <dbReference type="Proteomes" id="UP001168098"/>
    </source>
</evidence>
<evidence type="ECO:0000256" key="4">
    <source>
        <dbReference type="ARBA" id="ARBA00023002"/>
    </source>
</evidence>
<proteinExistence type="inferred from homology"/>
<evidence type="ECO:0000256" key="1">
    <source>
        <dbReference type="ARBA" id="ARBA00001962"/>
    </source>
</evidence>
<dbReference type="InterPro" id="IPR005123">
    <property type="entry name" value="Oxoglu/Fe-dep_dioxygenase_dom"/>
</dbReference>
<dbReference type="InterPro" id="IPR026992">
    <property type="entry name" value="DIOX_N"/>
</dbReference>
<feature type="domain" description="Fe2OG dioxygenase" evidence="7">
    <location>
        <begin position="215"/>
        <end position="315"/>
    </location>
</feature>
<evidence type="ECO:0000256" key="2">
    <source>
        <dbReference type="ARBA" id="ARBA00008056"/>
    </source>
</evidence>
<dbReference type="PANTHER" id="PTHR10209:SF884">
    <property type="entry name" value="1-AMINOCYCLOPROPANE-1-CARBOXYLATE OXIDASE HOMOLOG 1-LIKE"/>
    <property type="match status" value="1"/>
</dbReference>
<gene>
    <name evidence="8" type="ORF">PVL29_006106</name>
</gene>
<evidence type="ECO:0000256" key="5">
    <source>
        <dbReference type="ARBA" id="ARBA00023004"/>
    </source>
</evidence>